<dbReference type="InterPro" id="IPR002694">
    <property type="entry name" value="Znf_CHC2"/>
</dbReference>
<dbReference type="GO" id="GO:0006260">
    <property type="term" value="P:DNA replication"/>
    <property type="evidence" value="ECO:0007669"/>
    <property type="project" value="InterPro"/>
</dbReference>
<name>A0A4S4A352_9FLAO</name>
<reference evidence="2 3" key="1">
    <citation type="submission" date="2019-04" db="EMBL/GenBank/DDBJ databases">
        <title>Flavobacterium sp. nov. isolated from construction timber.</title>
        <authorList>
            <person name="Lin S.-Y."/>
            <person name="Chang C.-T."/>
            <person name="Young C.-C."/>
        </authorList>
    </citation>
    <scope>NUCLEOTIDE SEQUENCE [LARGE SCALE GENOMIC DNA]</scope>
    <source>
        <strain evidence="2 3">CC-CTC003</strain>
    </source>
</reference>
<proteinExistence type="predicted"/>
<accession>A0A4S4A352</accession>
<evidence type="ECO:0000313" key="2">
    <source>
        <dbReference type="EMBL" id="THF52831.1"/>
    </source>
</evidence>
<sequence length="300" mass="33892">MQIETAKRIPLAQILAKLNLYPAKQTENESWYLSPFRSEKSASFHVHNHKNLWFDFGEGKGGDTISLVQAILQLLGQDDSVSAALQWLDNSIDSTIEYSPPLAREQEEQPPALTLKSVSPIKNIALKHYTEQRGIPLTVAEKFLKQVSFVNQNTGKTIFALGLQNEDEGYEIRNSFFKGCIGKKNISFIRGIDNKPPKGINVFEGMFDYLSVITQRNGKLLKSDTIILNSLSCMKLIKPYVKSYGYKFGYSWLDNDLAGKKATPQLIDIFKQENIAFCPMNSLYKPYKDVNAAHMAKLEL</sequence>
<dbReference type="EMBL" id="SSNZ01000001">
    <property type="protein sequence ID" value="THF52831.1"/>
    <property type="molecule type" value="Genomic_DNA"/>
</dbReference>
<comment type="caution">
    <text evidence="2">The sequence shown here is derived from an EMBL/GenBank/DDBJ whole genome shotgun (WGS) entry which is preliminary data.</text>
</comment>
<dbReference type="Gene3D" id="3.90.580.10">
    <property type="entry name" value="Zinc finger, CHC2-type domain"/>
    <property type="match status" value="1"/>
</dbReference>
<evidence type="ECO:0000313" key="3">
    <source>
        <dbReference type="Proteomes" id="UP000307507"/>
    </source>
</evidence>
<dbReference type="GO" id="GO:0003899">
    <property type="term" value="F:DNA-directed RNA polymerase activity"/>
    <property type="evidence" value="ECO:0007669"/>
    <property type="project" value="InterPro"/>
</dbReference>
<dbReference type="SMART" id="SM00400">
    <property type="entry name" value="ZnF_CHCC"/>
    <property type="match status" value="1"/>
</dbReference>
<dbReference type="OrthoDB" id="8536512at2"/>
<dbReference type="Pfam" id="PF13155">
    <property type="entry name" value="Toprim_2"/>
    <property type="match status" value="1"/>
</dbReference>
<dbReference type="AlphaFoldDB" id="A0A4S4A352"/>
<dbReference type="Pfam" id="PF01807">
    <property type="entry name" value="Zn_ribbon_DnaG"/>
    <property type="match status" value="1"/>
</dbReference>
<dbReference type="Gene3D" id="3.40.1360.10">
    <property type="match status" value="1"/>
</dbReference>
<dbReference type="GO" id="GO:0003677">
    <property type="term" value="F:DNA binding"/>
    <property type="evidence" value="ECO:0007669"/>
    <property type="project" value="InterPro"/>
</dbReference>
<organism evidence="2 3">
    <name type="scientific">Flavobacterium supellecticarium</name>
    <dbReference type="NCBI Taxonomy" id="2565924"/>
    <lineage>
        <taxon>Bacteria</taxon>
        <taxon>Pseudomonadati</taxon>
        <taxon>Bacteroidota</taxon>
        <taxon>Flavobacteriia</taxon>
        <taxon>Flavobacteriales</taxon>
        <taxon>Flavobacteriaceae</taxon>
        <taxon>Flavobacterium</taxon>
    </lineage>
</organism>
<dbReference type="RefSeq" id="WP_136401356.1">
    <property type="nucleotide sequence ID" value="NZ_SSNZ01000001.1"/>
</dbReference>
<keyword evidence="3" id="KW-1185">Reference proteome</keyword>
<evidence type="ECO:0000259" key="1">
    <source>
        <dbReference type="SMART" id="SM00400"/>
    </source>
</evidence>
<dbReference type="Proteomes" id="UP000307507">
    <property type="component" value="Unassembled WGS sequence"/>
</dbReference>
<dbReference type="InterPro" id="IPR036977">
    <property type="entry name" value="DNA_primase_Znf_CHC2"/>
</dbReference>
<gene>
    <name evidence="2" type="ORF">E6C50_01065</name>
</gene>
<feature type="domain" description="Zinc finger CHC2-type" evidence="1">
    <location>
        <begin position="33"/>
        <end position="85"/>
    </location>
</feature>
<protein>
    <recommendedName>
        <fullName evidence="1">Zinc finger CHC2-type domain-containing protein</fullName>
    </recommendedName>
</protein>
<dbReference type="SUPFAM" id="SSF57783">
    <property type="entry name" value="Zinc beta-ribbon"/>
    <property type="match status" value="1"/>
</dbReference>
<dbReference type="GO" id="GO:0008270">
    <property type="term" value="F:zinc ion binding"/>
    <property type="evidence" value="ECO:0007669"/>
    <property type="project" value="InterPro"/>
</dbReference>